<evidence type="ECO:0000256" key="6">
    <source>
        <dbReference type="ARBA" id="ARBA00023163"/>
    </source>
</evidence>
<feature type="domain" description="RNA polymerase Rpb1" evidence="9">
    <location>
        <begin position="11"/>
        <end position="218"/>
    </location>
</feature>
<evidence type="ECO:0000256" key="5">
    <source>
        <dbReference type="ARBA" id="ARBA00022695"/>
    </source>
</evidence>
<keyword evidence="3 10" id="KW-0240">DNA-directed RNA polymerase</keyword>
<protein>
    <recommendedName>
        <fullName evidence="2">DNA-directed RNA polymerase</fullName>
        <ecNumber evidence="2">2.7.7.6</ecNumber>
    </recommendedName>
    <alternativeName>
        <fullName evidence="7">DNA-directed RNA polymerase III largest subunit</fullName>
    </alternativeName>
</protein>
<evidence type="ECO:0000256" key="8">
    <source>
        <dbReference type="SAM" id="MobiDB-lite"/>
    </source>
</evidence>
<evidence type="ECO:0000256" key="2">
    <source>
        <dbReference type="ARBA" id="ARBA00012418"/>
    </source>
</evidence>
<dbReference type="GO" id="GO:0006351">
    <property type="term" value="P:DNA-templated transcription"/>
    <property type="evidence" value="ECO:0007669"/>
    <property type="project" value="InterPro"/>
</dbReference>
<evidence type="ECO:0000256" key="3">
    <source>
        <dbReference type="ARBA" id="ARBA00022478"/>
    </source>
</evidence>
<feature type="region of interest" description="Disordered" evidence="8">
    <location>
        <begin position="154"/>
        <end position="177"/>
    </location>
</feature>
<dbReference type="Gene3D" id="4.10.860.120">
    <property type="entry name" value="RNA polymerase II, clamp domain"/>
    <property type="match status" value="1"/>
</dbReference>
<dbReference type="EMBL" id="GAKP01021359">
    <property type="protein sequence ID" value="JAC37593.1"/>
    <property type="molecule type" value="Transcribed_RNA"/>
</dbReference>
<dbReference type="OrthoDB" id="270392at2759"/>
<dbReference type="InterPro" id="IPR007080">
    <property type="entry name" value="RNA_pol_Rpb1_1"/>
</dbReference>
<evidence type="ECO:0000259" key="9">
    <source>
        <dbReference type="Pfam" id="PF04997"/>
    </source>
</evidence>
<accession>A0A034V7S0</accession>
<comment type="similarity">
    <text evidence="1">Belongs to the RNA polymerase beta' chain family.</text>
</comment>
<keyword evidence="6" id="KW-0804">Transcription</keyword>
<dbReference type="GO" id="GO:0003677">
    <property type="term" value="F:DNA binding"/>
    <property type="evidence" value="ECO:0007669"/>
    <property type="project" value="InterPro"/>
</dbReference>
<dbReference type="EC" id="2.7.7.6" evidence="2"/>
<gene>
    <name evidence="10" type="primary">RPB1</name>
</gene>
<evidence type="ECO:0000256" key="7">
    <source>
        <dbReference type="ARBA" id="ARBA00033154"/>
    </source>
</evidence>
<sequence length="219" mass="24546">MATNDSKAPLRQVKRVQFGILSPDEIRRMSVTEGGVQFAETMEGGRPKLGGLMDPRQGVIDRTSRCQTCAGNMTECPGHFGHIDLAKPVFHIGFITKTIKILRCVCFYCSKMLVSPQNPKIKEIVMKSKGQPRKRLAYVYDLCKGKTVCEGGEDMDMAKDGQQTDPNKKQGHGGCGHYQPSLRRSGLELTAEWKHVNEDSQEKKIIVTAERVWEILKHN</sequence>
<proteinExistence type="inferred from homology"/>
<keyword evidence="4" id="KW-0808">Transferase</keyword>
<dbReference type="PANTHER" id="PTHR19376">
    <property type="entry name" value="DNA-DIRECTED RNA POLYMERASE"/>
    <property type="match status" value="1"/>
</dbReference>
<name>A0A034V7S0_BACDO</name>
<dbReference type="Pfam" id="PF04997">
    <property type="entry name" value="RNA_pol_Rpb1_1"/>
    <property type="match status" value="1"/>
</dbReference>
<reference evidence="10" key="1">
    <citation type="journal article" date="2014" name="BMC Genomics">
        <title>Characterizing the developmental transcriptome of the oriental fruit fly, Bactrocera dorsalis (Diptera: Tephritidae) through comparative genomic analysis with Drosophila melanogaster utilizing modENCODE datasets.</title>
        <authorList>
            <person name="Geib S.M."/>
            <person name="Calla B."/>
            <person name="Hall B."/>
            <person name="Hou S."/>
            <person name="Manoukis N.C."/>
        </authorList>
    </citation>
    <scope>NUCLEOTIDE SEQUENCE</scope>
    <source>
        <strain evidence="10">Punador</strain>
    </source>
</reference>
<dbReference type="FunFam" id="4.10.860.120:FF:000005">
    <property type="entry name" value="DNA-directed RNA polymerase subunit"/>
    <property type="match status" value="1"/>
</dbReference>
<dbReference type="SUPFAM" id="SSF64484">
    <property type="entry name" value="beta and beta-prime subunits of DNA dependent RNA-polymerase"/>
    <property type="match status" value="1"/>
</dbReference>
<dbReference type="InterPro" id="IPR044893">
    <property type="entry name" value="RNA_pol_Rpb1_clamp_domain"/>
</dbReference>
<organism evidence="10">
    <name type="scientific">Bactrocera dorsalis</name>
    <name type="common">Oriental fruit fly</name>
    <name type="synonym">Dacus dorsalis</name>
    <dbReference type="NCBI Taxonomy" id="27457"/>
    <lineage>
        <taxon>Eukaryota</taxon>
        <taxon>Metazoa</taxon>
        <taxon>Ecdysozoa</taxon>
        <taxon>Arthropoda</taxon>
        <taxon>Hexapoda</taxon>
        <taxon>Insecta</taxon>
        <taxon>Pterygota</taxon>
        <taxon>Neoptera</taxon>
        <taxon>Endopterygota</taxon>
        <taxon>Diptera</taxon>
        <taxon>Brachycera</taxon>
        <taxon>Muscomorpha</taxon>
        <taxon>Tephritoidea</taxon>
        <taxon>Tephritidae</taxon>
        <taxon>Bactrocera</taxon>
        <taxon>Bactrocera</taxon>
    </lineage>
</organism>
<evidence type="ECO:0000256" key="1">
    <source>
        <dbReference type="ARBA" id="ARBA00006460"/>
    </source>
</evidence>
<dbReference type="AlphaFoldDB" id="A0A034V7S0"/>
<evidence type="ECO:0000256" key="4">
    <source>
        <dbReference type="ARBA" id="ARBA00022679"/>
    </source>
</evidence>
<dbReference type="GO" id="GO:0005665">
    <property type="term" value="C:RNA polymerase II, core complex"/>
    <property type="evidence" value="ECO:0007669"/>
    <property type="project" value="TreeGrafter"/>
</dbReference>
<evidence type="ECO:0000313" key="10">
    <source>
        <dbReference type="EMBL" id="JAC37593.1"/>
    </source>
</evidence>
<keyword evidence="5" id="KW-0548">Nucleotidyltransferase</keyword>
<dbReference type="InterPro" id="IPR045867">
    <property type="entry name" value="DNA-dir_RpoC_beta_prime"/>
</dbReference>
<dbReference type="PANTHER" id="PTHR19376:SF37">
    <property type="entry name" value="DNA-DIRECTED RNA POLYMERASE II SUBUNIT RPB1"/>
    <property type="match status" value="1"/>
</dbReference>
<dbReference type="GO" id="GO:0003899">
    <property type="term" value="F:DNA-directed RNA polymerase activity"/>
    <property type="evidence" value="ECO:0007669"/>
    <property type="project" value="UniProtKB-EC"/>
</dbReference>